<evidence type="ECO:0000313" key="2">
    <source>
        <dbReference type="EMBL" id="CAE0842985.1"/>
    </source>
</evidence>
<accession>A0A7S4GPM6</accession>
<gene>
    <name evidence="2" type="ORF">OMAR00294_LOCUS2235</name>
</gene>
<dbReference type="EMBL" id="HBJB01002729">
    <property type="protein sequence ID" value="CAE0842985.1"/>
    <property type="molecule type" value="Transcribed_RNA"/>
</dbReference>
<organism evidence="2">
    <name type="scientific">Oxyrrhis marina</name>
    <name type="common">Dinoflagellate</name>
    <dbReference type="NCBI Taxonomy" id="2969"/>
    <lineage>
        <taxon>Eukaryota</taxon>
        <taxon>Sar</taxon>
        <taxon>Alveolata</taxon>
        <taxon>Dinophyceae</taxon>
        <taxon>Oxyrrhinales</taxon>
        <taxon>Oxyrrhinaceae</taxon>
        <taxon>Oxyrrhis</taxon>
    </lineage>
</organism>
<dbReference type="AlphaFoldDB" id="A0A7S4GPM6"/>
<sequence>MSQVGGLRSQVAGYPAQAGSSRMPMASSGPGRAPAAQSASQWMPGVNRPLMGTVANPPVVAHNVAYGPSYNFEYQPRSTADKTAVKYTGYLPLEGVYEEDNCRVG</sequence>
<evidence type="ECO:0000256" key="1">
    <source>
        <dbReference type="SAM" id="MobiDB-lite"/>
    </source>
</evidence>
<name>A0A7S4GPM6_OXYMA</name>
<protein>
    <submittedName>
        <fullName evidence="2">Uncharacterized protein</fullName>
    </submittedName>
</protein>
<proteinExistence type="predicted"/>
<feature type="region of interest" description="Disordered" evidence="1">
    <location>
        <begin position="1"/>
        <end position="41"/>
    </location>
</feature>
<reference evidence="2" key="1">
    <citation type="submission" date="2021-01" db="EMBL/GenBank/DDBJ databases">
        <authorList>
            <person name="Corre E."/>
            <person name="Pelletier E."/>
            <person name="Niang G."/>
            <person name="Scheremetjew M."/>
            <person name="Finn R."/>
            <person name="Kale V."/>
            <person name="Holt S."/>
            <person name="Cochrane G."/>
            <person name="Meng A."/>
            <person name="Brown T."/>
            <person name="Cohen L."/>
        </authorList>
    </citation>
    <scope>NUCLEOTIDE SEQUENCE</scope>
    <source>
        <strain evidence="2">LB1974</strain>
    </source>
</reference>